<reference evidence="2" key="1">
    <citation type="submission" date="2022-11" db="UniProtKB">
        <authorList>
            <consortium name="WormBaseParasite"/>
        </authorList>
    </citation>
    <scope>IDENTIFICATION</scope>
</reference>
<evidence type="ECO:0000313" key="2">
    <source>
        <dbReference type="WBParaSite" id="JU765_v2.g3343.t1"/>
    </source>
</evidence>
<proteinExistence type="predicted"/>
<accession>A0AC34R4G7</accession>
<name>A0AC34R4G7_9BILA</name>
<organism evidence="1 2">
    <name type="scientific">Panagrolaimus sp. JU765</name>
    <dbReference type="NCBI Taxonomy" id="591449"/>
    <lineage>
        <taxon>Eukaryota</taxon>
        <taxon>Metazoa</taxon>
        <taxon>Ecdysozoa</taxon>
        <taxon>Nematoda</taxon>
        <taxon>Chromadorea</taxon>
        <taxon>Rhabditida</taxon>
        <taxon>Tylenchina</taxon>
        <taxon>Panagrolaimomorpha</taxon>
        <taxon>Panagrolaimoidea</taxon>
        <taxon>Panagrolaimidae</taxon>
        <taxon>Panagrolaimus</taxon>
    </lineage>
</organism>
<dbReference type="WBParaSite" id="JU765_v2.g3343.t1">
    <property type="protein sequence ID" value="JU765_v2.g3343.t1"/>
    <property type="gene ID" value="JU765_v2.g3343"/>
</dbReference>
<evidence type="ECO:0000313" key="1">
    <source>
        <dbReference type="Proteomes" id="UP000887576"/>
    </source>
</evidence>
<dbReference type="Proteomes" id="UP000887576">
    <property type="component" value="Unplaced"/>
</dbReference>
<protein>
    <submittedName>
        <fullName evidence="2">Sister chromatid cohesion protein DCC1</fullName>
    </submittedName>
</protein>
<sequence length="363" mass="41929">MEEMETESGRNLANTLIFANPFPPSSFKLIEVSKEIASKIKNNEPLIVRGLADDYVSFCTDDETFRVKDVEITNTMVVCDKIDENSIGQEVKVKYETKSYLELTKDEGTPYLALKDLLSKQQFDLPDESDGSIEWITMEDILDEVQFSRVEVEIALAKMPVVEVNGSFRYLSKKARSYLLNSLIEAVDDDSLPEINVNHITFDDLQRNFDFAIEDYCIKWIIQRYVDSSGRLNEFAVCQDRAVEVLEKEHEIPENLFKRKMMQLLPNGVEFNDEALKGIAITTESIVRGMMLDYVNVEDLPSNPQIRLNMLFKIRTAWKKDDLEPYIMDFCPTKANVMPFLLKNCQQIKEGNNQLFVKRDDEF</sequence>